<feature type="domain" description="Knr4/Smi1-like" evidence="1">
    <location>
        <begin position="22"/>
        <end position="134"/>
    </location>
</feature>
<accession>A0AA41PWC8</accession>
<name>A0AA41PWC8_9ACTN</name>
<reference evidence="2" key="1">
    <citation type="submission" date="2022-01" db="EMBL/GenBank/DDBJ databases">
        <title>Genome-Based Taxonomic Classification of the Phylum Actinobacteria.</title>
        <authorList>
            <person name="Gao Y."/>
        </authorList>
    </citation>
    <scope>NUCLEOTIDE SEQUENCE</scope>
    <source>
        <strain evidence="2">KLBMP 8922</strain>
    </source>
</reference>
<proteinExistence type="predicted"/>
<dbReference type="RefSeq" id="WP_235049775.1">
    <property type="nucleotide sequence ID" value="NZ_JAKFHA010000001.1"/>
</dbReference>
<dbReference type="InterPro" id="IPR037883">
    <property type="entry name" value="Knr4/Smi1-like_sf"/>
</dbReference>
<evidence type="ECO:0000259" key="1">
    <source>
        <dbReference type="Pfam" id="PF09346"/>
    </source>
</evidence>
<gene>
    <name evidence="2" type="ORF">LZ495_00715</name>
</gene>
<comment type="caution">
    <text evidence="2">The sequence shown here is derived from an EMBL/GenBank/DDBJ whole genome shotgun (WGS) entry which is preliminary data.</text>
</comment>
<sequence length="191" mass="21004">MNDWLGQLVSLVGRVPEARGPADWAAVEAELGLDLPQDYKAFADVFGAGVFNNYLAVFVPDTGAGLVRQVESFGSLMGNPMYRSMFAPYPTYPSDGGILPMGASEAGDSFYWLPGDQGNWSILGRTEDEPDWHRFDMSTTEFVFKIASGADMGMFSLNVGEMAPSFMPITRSWGEEVPWDADWDEQFPMSG</sequence>
<organism evidence="2 3">
    <name type="scientific">Yinghuangia soli</name>
    <dbReference type="NCBI Taxonomy" id="2908204"/>
    <lineage>
        <taxon>Bacteria</taxon>
        <taxon>Bacillati</taxon>
        <taxon>Actinomycetota</taxon>
        <taxon>Actinomycetes</taxon>
        <taxon>Kitasatosporales</taxon>
        <taxon>Streptomycetaceae</taxon>
        <taxon>Yinghuangia</taxon>
    </lineage>
</organism>
<protein>
    <submittedName>
        <fullName evidence="2">SMI1/KNR4 family protein</fullName>
    </submittedName>
</protein>
<dbReference type="Proteomes" id="UP001165378">
    <property type="component" value="Unassembled WGS sequence"/>
</dbReference>
<dbReference type="InterPro" id="IPR018958">
    <property type="entry name" value="Knr4/Smi1-like_dom"/>
</dbReference>
<dbReference type="AlphaFoldDB" id="A0AA41PWC8"/>
<keyword evidence="3" id="KW-1185">Reference proteome</keyword>
<dbReference type="Pfam" id="PF09346">
    <property type="entry name" value="SMI1_KNR4"/>
    <property type="match status" value="1"/>
</dbReference>
<evidence type="ECO:0000313" key="2">
    <source>
        <dbReference type="EMBL" id="MCF2525747.1"/>
    </source>
</evidence>
<evidence type="ECO:0000313" key="3">
    <source>
        <dbReference type="Proteomes" id="UP001165378"/>
    </source>
</evidence>
<dbReference type="SUPFAM" id="SSF160631">
    <property type="entry name" value="SMI1/KNR4-like"/>
    <property type="match status" value="1"/>
</dbReference>
<dbReference type="EMBL" id="JAKFHA010000001">
    <property type="protein sequence ID" value="MCF2525747.1"/>
    <property type="molecule type" value="Genomic_DNA"/>
</dbReference>